<protein>
    <submittedName>
        <fullName evidence="1">Unannotated protein</fullName>
    </submittedName>
</protein>
<organism evidence="1">
    <name type="scientific">freshwater metagenome</name>
    <dbReference type="NCBI Taxonomy" id="449393"/>
    <lineage>
        <taxon>unclassified sequences</taxon>
        <taxon>metagenomes</taxon>
        <taxon>ecological metagenomes</taxon>
    </lineage>
</organism>
<accession>A0A6J6FIV6</accession>
<evidence type="ECO:0000313" key="1">
    <source>
        <dbReference type="EMBL" id="CAB4587639.1"/>
    </source>
</evidence>
<proteinExistence type="predicted"/>
<dbReference type="EMBL" id="CAEZTS010000147">
    <property type="protein sequence ID" value="CAB4587639.1"/>
    <property type="molecule type" value="Genomic_DNA"/>
</dbReference>
<reference evidence="1" key="1">
    <citation type="submission" date="2020-05" db="EMBL/GenBank/DDBJ databases">
        <authorList>
            <person name="Chiriac C."/>
            <person name="Salcher M."/>
            <person name="Ghai R."/>
            <person name="Kavagutti S V."/>
        </authorList>
    </citation>
    <scope>NUCLEOTIDE SEQUENCE</scope>
</reference>
<name>A0A6J6FIV6_9ZZZZ</name>
<sequence length="151" mass="16366">MIWLFGVLAAVAVFLIAALTVGREARRLDAMAPRAVYEIEQAVDFVAALLPESTQARLTPEELNQLLVMHLNWLHGKGLMPEKAVDQRQTIDTPVVIAEDTLIGYLLGESERAGIEMLEDVDIVAITEAHLAYFDAIGAVGPTATDPESAV</sequence>
<dbReference type="AlphaFoldDB" id="A0A6J6FIV6"/>
<gene>
    <name evidence="1" type="ORF">UFOPK1722_01455</name>
</gene>